<accession>A0A9W5P1S3</accession>
<proteinExistence type="predicted"/>
<dbReference type="Proteomes" id="UP000006967">
    <property type="component" value="Unassembled WGS sequence"/>
</dbReference>
<protein>
    <submittedName>
        <fullName evidence="2">Uncharacterized protein</fullName>
    </submittedName>
</protein>
<dbReference type="EMBL" id="AHFG01000038">
    <property type="protein sequence ID" value="EJR70676.1"/>
    <property type="molecule type" value="Genomic_DNA"/>
</dbReference>
<gene>
    <name evidence="2" type="ORF">IK5_03492</name>
</gene>
<dbReference type="AlphaFoldDB" id="A0A9W5P1S3"/>
<evidence type="ECO:0000313" key="2">
    <source>
        <dbReference type="EMBL" id="EJR70676.1"/>
    </source>
</evidence>
<comment type="caution">
    <text evidence="2">The sequence shown here is derived from an EMBL/GenBank/DDBJ whole genome shotgun (WGS) entry which is preliminary data.</text>
</comment>
<name>A0A9W5P1S3_BACCE</name>
<sequence length="62" mass="6230">MRSYIKEPGGSKVISDPGGTVGSPLVLDPGNGGTGLKIEPGGHRMNEPDGGGLKNNTDPGGW</sequence>
<evidence type="ECO:0000313" key="3">
    <source>
        <dbReference type="Proteomes" id="UP000006967"/>
    </source>
</evidence>
<evidence type="ECO:0000256" key="1">
    <source>
        <dbReference type="SAM" id="MobiDB-lite"/>
    </source>
</evidence>
<feature type="region of interest" description="Disordered" evidence="1">
    <location>
        <begin position="1"/>
        <end position="62"/>
    </location>
</feature>
<dbReference type="RefSeq" id="WP_001258262.1">
    <property type="nucleotide sequence ID" value="NZ_JH791882.1"/>
</dbReference>
<reference evidence="2 3" key="1">
    <citation type="submission" date="2012-04" db="EMBL/GenBank/DDBJ databases">
        <title>The Genome Sequence of Bacillus cereus VD154.</title>
        <authorList>
            <consortium name="The Broad Institute Genome Sequencing Platform"/>
            <consortium name="The Broad Institute Genome Sequencing Center for Infectious Disease"/>
            <person name="Feldgarden M."/>
            <person name="Van der Auwera G.A."/>
            <person name="Mahillon J."/>
            <person name="Duprez V."/>
            <person name="Timmery S."/>
            <person name="Mattelet C."/>
            <person name="Dierick K."/>
            <person name="Sun M."/>
            <person name="Yu Z."/>
            <person name="Zhu L."/>
            <person name="Hu X."/>
            <person name="Shank E.B."/>
            <person name="Swiecicka I."/>
            <person name="Hansen B.M."/>
            <person name="Andrup L."/>
            <person name="Young S.K."/>
            <person name="Zeng Q."/>
            <person name="Gargeya S."/>
            <person name="Fitzgerald M."/>
            <person name="Haas B."/>
            <person name="Abouelleil A."/>
            <person name="Alvarado L."/>
            <person name="Arachchi H.M."/>
            <person name="Berlin A."/>
            <person name="Chapman S.B."/>
            <person name="Goldberg J."/>
            <person name="Griggs A."/>
            <person name="Gujja S."/>
            <person name="Hansen M."/>
            <person name="Howarth C."/>
            <person name="Imamovic A."/>
            <person name="Larimer J."/>
            <person name="McCowen C."/>
            <person name="Montmayeur A."/>
            <person name="Murphy C."/>
            <person name="Neiman D."/>
            <person name="Pearson M."/>
            <person name="Priest M."/>
            <person name="Roberts A."/>
            <person name="Saif S."/>
            <person name="Shea T."/>
            <person name="Sisk P."/>
            <person name="Sykes S."/>
            <person name="Wortman J."/>
            <person name="Nusbaum C."/>
            <person name="Birren B."/>
        </authorList>
    </citation>
    <scope>NUCLEOTIDE SEQUENCE [LARGE SCALE GENOMIC DNA]</scope>
    <source>
        <strain evidence="2 3">VD154</strain>
    </source>
</reference>
<organism evidence="2 3">
    <name type="scientific">Bacillus cereus VD154</name>
    <dbReference type="NCBI Taxonomy" id="1053238"/>
    <lineage>
        <taxon>Bacteria</taxon>
        <taxon>Bacillati</taxon>
        <taxon>Bacillota</taxon>
        <taxon>Bacilli</taxon>
        <taxon>Bacillales</taxon>
        <taxon>Bacillaceae</taxon>
        <taxon>Bacillus</taxon>
        <taxon>Bacillus cereus group</taxon>
    </lineage>
</organism>